<feature type="transmembrane region" description="Helical" evidence="6">
    <location>
        <begin position="75"/>
        <end position="95"/>
    </location>
</feature>
<feature type="transmembrane region" description="Helical" evidence="6">
    <location>
        <begin position="45"/>
        <end position="63"/>
    </location>
</feature>
<dbReference type="RefSeq" id="WP_056941942.1">
    <property type="nucleotide sequence ID" value="NZ_AZCX01000002.1"/>
</dbReference>
<evidence type="ECO:0000256" key="3">
    <source>
        <dbReference type="ARBA" id="ARBA00022692"/>
    </source>
</evidence>
<comment type="subcellular location">
    <subcellularLocation>
        <location evidence="1">Cell membrane</location>
        <topology evidence="1">Multi-pass membrane protein</topology>
    </subcellularLocation>
</comment>
<accession>A0A0R1HYW6</accession>
<dbReference type="PANTHER" id="PTHR42718">
    <property type="entry name" value="MAJOR FACILITATOR SUPERFAMILY MULTIDRUG TRANSPORTER MFSC"/>
    <property type="match status" value="1"/>
</dbReference>
<dbReference type="OrthoDB" id="102502at2"/>
<sequence length="464" mass="51170">MKHWFTLLAISMITFMNTLDASIVNVAMPQLSRQLHVPMNQAEWLVSVYLVLICILLLFWGRLSDQIGSVRLFQAGSLYFLAGSLMCALSPNFWLLFTGRIVQAIGASMTMSTNFGLIAKLFPMTEHGRAFGLNSVIAQLGNISGPGLGGLLLGHLSWHWLFLINLPVGLIIYLYGRHVLPNDRQYLTPSIDWLGFASYAVTTASFFIAIYWGQAAGFATPGVLILMAIALGFLIGFIAIEHRVAQPMIRLSLFKAPRFSLGLISALMVYAVGYFANVALPFYFQETLAFSATRAGLILMLIPIANMIAAPVSGQFVDRFNPVSVSVIGLIIYAVPVLYLTWLPNPPIFWQLVLVLLALGVGNGTFQNNPMIMDAAPPEAQGVAGSIAALFRNLGMAVGLSLATTTLYWGMQRQVGRPVTHYPQGHPDWFLAGMRYSYWYAVGLIFFALILVGGLYWRQRRNET</sequence>
<dbReference type="SUPFAM" id="SSF103473">
    <property type="entry name" value="MFS general substrate transporter"/>
    <property type="match status" value="1"/>
</dbReference>
<evidence type="ECO:0000256" key="6">
    <source>
        <dbReference type="SAM" id="Phobius"/>
    </source>
</evidence>
<name>A0A0R1HYW6_9LACO</name>
<feature type="transmembrane region" description="Helical" evidence="6">
    <location>
        <begin position="158"/>
        <end position="175"/>
    </location>
</feature>
<dbReference type="Pfam" id="PF07690">
    <property type="entry name" value="MFS_1"/>
    <property type="match status" value="1"/>
</dbReference>
<evidence type="ECO:0000256" key="4">
    <source>
        <dbReference type="ARBA" id="ARBA00022989"/>
    </source>
</evidence>
<dbReference type="EMBL" id="AZCX01000002">
    <property type="protein sequence ID" value="KRK48706.1"/>
    <property type="molecule type" value="Genomic_DNA"/>
</dbReference>
<proteinExistence type="predicted"/>
<evidence type="ECO:0000313" key="8">
    <source>
        <dbReference type="EMBL" id="KRK48706.1"/>
    </source>
</evidence>
<dbReference type="InterPro" id="IPR036259">
    <property type="entry name" value="MFS_trans_sf"/>
</dbReference>
<dbReference type="GO" id="GO:0022857">
    <property type="term" value="F:transmembrane transporter activity"/>
    <property type="evidence" value="ECO:0007669"/>
    <property type="project" value="InterPro"/>
</dbReference>
<dbReference type="Proteomes" id="UP000050911">
    <property type="component" value="Unassembled WGS sequence"/>
</dbReference>
<feature type="transmembrane region" description="Helical" evidence="6">
    <location>
        <begin position="196"/>
        <end position="212"/>
    </location>
</feature>
<protein>
    <submittedName>
        <fullName evidence="8">Major facilitator superfamily permease</fullName>
    </submittedName>
</protein>
<feature type="transmembrane region" description="Helical" evidence="6">
    <location>
        <begin position="438"/>
        <end position="457"/>
    </location>
</feature>
<feature type="transmembrane region" description="Helical" evidence="6">
    <location>
        <begin position="387"/>
        <end position="409"/>
    </location>
</feature>
<keyword evidence="5 6" id="KW-0472">Membrane</keyword>
<keyword evidence="9" id="KW-1185">Reference proteome</keyword>
<dbReference type="PRINTS" id="PR01036">
    <property type="entry name" value="TCRTETB"/>
</dbReference>
<evidence type="ECO:0000313" key="9">
    <source>
        <dbReference type="Proteomes" id="UP000050911"/>
    </source>
</evidence>
<evidence type="ECO:0000256" key="5">
    <source>
        <dbReference type="ARBA" id="ARBA00023136"/>
    </source>
</evidence>
<reference evidence="8 9" key="1">
    <citation type="journal article" date="2015" name="Genome Announc.">
        <title>Expanding the biotechnology potential of lactobacilli through comparative genomics of 213 strains and associated genera.</title>
        <authorList>
            <person name="Sun Z."/>
            <person name="Harris H.M."/>
            <person name="McCann A."/>
            <person name="Guo C."/>
            <person name="Argimon S."/>
            <person name="Zhang W."/>
            <person name="Yang X."/>
            <person name="Jeffery I.B."/>
            <person name="Cooney J.C."/>
            <person name="Kagawa T.F."/>
            <person name="Liu W."/>
            <person name="Song Y."/>
            <person name="Salvetti E."/>
            <person name="Wrobel A."/>
            <person name="Rasinkangas P."/>
            <person name="Parkhill J."/>
            <person name="Rea M.C."/>
            <person name="O'Sullivan O."/>
            <person name="Ritari J."/>
            <person name="Douillard F.P."/>
            <person name="Paul Ross R."/>
            <person name="Yang R."/>
            <person name="Briner A.E."/>
            <person name="Felis G.E."/>
            <person name="de Vos W.M."/>
            <person name="Barrangou R."/>
            <person name="Klaenhammer T.R."/>
            <person name="Caufield P.W."/>
            <person name="Cui Y."/>
            <person name="Zhang H."/>
            <person name="O'Toole P.W."/>
        </authorList>
    </citation>
    <scope>NUCLEOTIDE SEQUENCE [LARGE SCALE GENOMIC DNA]</scope>
    <source>
        <strain evidence="8 9">JCM 15530</strain>
    </source>
</reference>
<dbReference type="InterPro" id="IPR020846">
    <property type="entry name" value="MFS_dom"/>
</dbReference>
<dbReference type="PANTHER" id="PTHR42718:SF9">
    <property type="entry name" value="MAJOR FACILITATOR SUPERFAMILY MULTIDRUG TRANSPORTER MFSC"/>
    <property type="match status" value="1"/>
</dbReference>
<dbReference type="InterPro" id="IPR011701">
    <property type="entry name" value="MFS"/>
</dbReference>
<dbReference type="STRING" id="1302272.FC96_GL001024"/>
<keyword evidence="2" id="KW-0813">Transport</keyword>
<dbReference type="PATRIC" id="fig|1302272.5.peg.1031"/>
<feature type="transmembrane region" description="Helical" evidence="6">
    <location>
        <begin position="218"/>
        <end position="240"/>
    </location>
</feature>
<feature type="transmembrane region" description="Helical" evidence="6">
    <location>
        <begin position="348"/>
        <end position="366"/>
    </location>
</feature>
<dbReference type="CDD" id="cd17321">
    <property type="entry name" value="MFS_MMR_MDR_like"/>
    <property type="match status" value="1"/>
</dbReference>
<feature type="transmembrane region" description="Helical" evidence="6">
    <location>
        <begin position="290"/>
        <end position="310"/>
    </location>
</feature>
<dbReference type="PROSITE" id="PS50850">
    <property type="entry name" value="MFS"/>
    <property type="match status" value="1"/>
</dbReference>
<evidence type="ECO:0000256" key="2">
    <source>
        <dbReference type="ARBA" id="ARBA00022448"/>
    </source>
</evidence>
<dbReference type="Gene3D" id="1.20.1720.10">
    <property type="entry name" value="Multidrug resistance protein D"/>
    <property type="match status" value="1"/>
</dbReference>
<keyword evidence="3 6" id="KW-0812">Transmembrane</keyword>
<feature type="transmembrane region" description="Helical" evidence="6">
    <location>
        <begin position="131"/>
        <end position="152"/>
    </location>
</feature>
<feature type="domain" description="Major facilitator superfamily (MFS) profile" evidence="7">
    <location>
        <begin position="6"/>
        <end position="460"/>
    </location>
</feature>
<gene>
    <name evidence="8" type="ORF">FC96_GL001024</name>
</gene>
<feature type="transmembrane region" description="Helical" evidence="6">
    <location>
        <begin position="101"/>
        <end position="119"/>
    </location>
</feature>
<evidence type="ECO:0000256" key="1">
    <source>
        <dbReference type="ARBA" id="ARBA00004651"/>
    </source>
</evidence>
<keyword evidence="4 6" id="KW-1133">Transmembrane helix</keyword>
<dbReference type="Gene3D" id="1.20.1250.20">
    <property type="entry name" value="MFS general substrate transporter like domains"/>
    <property type="match status" value="1"/>
</dbReference>
<feature type="transmembrane region" description="Helical" evidence="6">
    <location>
        <begin position="261"/>
        <end position="284"/>
    </location>
</feature>
<feature type="transmembrane region" description="Helical" evidence="6">
    <location>
        <begin position="322"/>
        <end position="342"/>
    </location>
</feature>
<dbReference type="GO" id="GO:0005886">
    <property type="term" value="C:plasma membrane"/>
    <property type="evidence" value="ECO:0007669"/>
    <property type="project" value="UniProtKB-SubCell"/>
</dbReference>
<comment type="caution">
    <text evidence="8">The sequence shown here is derived from an EMBL/GenBank/DDBJ whole genome shotgun (WGS) entry which is preliminary data.</text>
</comment>
<organism evidence="8 9">
    <name type="scientific">Secundilactobacillus kimchicus JCM 15530</name>
    <dbReference type="NCBI Taxonomy" id="1302272"/>
    <lineage>
        <taxon>Bacteria</taxon>
        <taxon>Bacillati</taxon>
        <taxon>Bacillota</taxon>
        <taxon>Bacilli</taxon>
        <taxon>Lactobacillales</taxon>
        <taxon>Lactobacillaceae</taxon>
        <taxon>Secundilactobacillus</taxon>
    </lineage>
</organism>
<dbReference type="AlphaFoldDB" id="A0A0R1HYW6"/>
<evidence type="ECO:0000259" key="7">
    <source>
        <dbReference type="PROSITE" id="PS50850"/>
    </source>
</evidence>